<dbReference type="GO" id="GO:0000175">
    <property type="term" value="F:3'-5'-RNA exonuclease activity"/>
    <property type="evidence" value="ECO:0007669"/>
    <property type="project" value="TreeGrafter"/>
</dbReference>
<dbReference type="Pfam" id="PF04857">
    <property type="entry name" value="CAF1"/>
    <property type="match status" value="1"/>
</dbReference>
<dbReference type="GO" id="GO:0005634">
    <property type="term" value="C:nucleus"/>
    <property type="evidence" value="ECO:0007669"/>
    <property type="project" value="TreeGrafter"/>
</dbReference>
<dbReference type="GO" id="GO:0005783">
    <property type="term" value="C:endoplasmic reticulum"/>
    <property type="evidence" value="ECO:0007669"/>
    <property type="project" value="TreeGrafter"/>
</dbReference>
<dbReference type="InterPro" id="IPR051181">
    <property type="entry name" value="CAF1_poly(A)_ribonucleases"/>
</dbReference>
<dbReference type="PANTHER" id="PTHR15092">
    <property type="entry name" value="POLY A -SPECIFIC RIBONUCLEASE/TARGET OF EGR1, MEMBER 1"/>
    <property type="match status" value="1"/>
</dbReference>
<sequence>MAEVTRLNFDEMMPLIEKAIELCSFIAIDIEFTGLDLGSAGIDRIKLIDTLPERYQKLKIRATNMIPCQIGLSMFTNCPNDNSYSVEAYIFYVCPRKIGSVDKTFMCQLKFLSSYNFDFNKFLHDGIPYINKKDQEKVLKELKDGTLYASHERLLDTETIRNIDSEINKLLEIPKKCNKKNEIDSQKFVITLPIDKACHVFFQLNAIRRKYPSVWAYTKDNLIIVEKVSQAEKKKLTSAYEDDIKTLRDFLGFTRVFKLLYTSCKPIVGHNFLLDLMLLYHHFYDDLPDSYVSFKEELDLLFPFVFDTKHIWLNMRKVKKLPNTPKHLALQDLYIAFESPVGEMATLYQPSIKPSNCEKYLYNKFPHESGYDSFMTGCVFIKISHLLAMERYETPCMKPHMKSQSFKEHLKAISPFANKIMVAYSKIEYLNLNGEDPEPLVPNDLYISHKTNRSLTDVELSKLLENYSLVEWKLVHRKRGAVIIIGNVKSYFDILKRFKDDPDYIVSVYNSKRILSVAFWVTAAVSSYFLAVLIYKKILKP</sequence>
<proteinExistence type="inferred from homology"/>
<dbReference type="GO" id="GO:0003723">
    <property type="term" value="F:RNA binding"/>
    <property type="evidence" value="ECO:0007669"/>
    <property type="project" value="TreeGrafter"/>
</dbReference>
<dbReference type="EMBL" id="BMAW01104423">
    <property type="protein sequence ID" value="GFT14287.1"/>
    <property type="molecule type" value="Genomic_DNA"/>
</dbReference>
<keyword evidence="4" id="KW-1185">Reference proteome</keyword>
<dbReference type="InterPro" id="IPR012337">
    <property type="entry name" value="RNaseH-like_sf"/>
</dbReference>
<protein>
    <submittedName>
        <fullName evidence="3">Poly(A)-specific ribonuclease PNLDC1</fullName>
    </submittedName>
</protein>
<dbReference type="Gene3D" id="3.30.420.10">
    <property type="entry name" value="Ribonuclease H-like superfamily/Ribonuclease H"/>
    <property type="match status" value="2"/>
</dbReference>
<evidence type="ECO:0000313" key="4">
    <source>
        <dbReference type="Proteomes" id="UP000887013"/>
    </source>
</evidence>
<dbReference type="Proteomes" id="UP000887013">
    <property type="component" value="Unassembled WGS sequence"/>
</dbReference>
<dbReference type="InterPro" id="IPR036397">
    <property type="entry name" value="RNaseH_sf"/>
</dbReference>
<evidence type="ECO:0000256" key="2">
    <source>
        <dbReference type="SAM" id="Phobius"/>
    </source>
</evidence>
<dbReference type="SUPFAM" id="SSF53098">
    <property type="entry name" value="Ribonuclease H-like"/>
    <property type="match status" value="1"/>
</dbReference>
<keyword evidence="2" id="KW-1133">Transmembrane helix</keyword>
<dbReference type="GO" id="GO:1990431">
    <property type="term" value="P:priRNA 3'-end processing"/>
    <property type="evidence" value="ECO:0007669"/>
    <property type="project" value="TreeGrafter"/>
</dbReference>
<dbReference type="OrthoDB" id="6427933at2759"/>
<name>A0A8X6NH55_NEPPI</name>
<evidence type="ECO:0000313" key="3">
    <source>
        <dbReference type="EMBL" id="GFT14287.1"/>
    </source>
</evidence>
<keyword evidence="2" id="KW-0812">Transmembrane</keyword>
<dbReference type="PANTHER" id="PTHR15092:SF22">
    <property type="entry name" value="POLY(A)-SPECIFIC RIBONUCLEASE PNLDC1"/>
    <property type="match status" value="1"/>
</dbReference>
<comment type="caution">
    <text evidence="3">The sequence shown here is derived from an EMBL/GenBank/DDBJ whole genome shotgun (WGS) entry which is preliminary data.</text>
</comment>
<dbReference type="AlphaFoldDB" id="A0A8X6NH55"/>
<gene>
    <name evidence="3" type="primary">Pnldc1</name>
    <name evidence="3" type="ORF">NPIL_196001</name>
</gene>
<evidence type="ECO:0000256" key="1">
    <source>
        <dbReference type="ARBA" id="ARBA00008372"/>
    </source>
</evidence>
<organism evidence="3 4">
    <name type="scientific">Nephila pilipes</name>
    <name type="common">Giant wood spider</name>
    <name type="synonym">Nephila maculata</name>
    <dbReference type="NCBI Taxonomy" id="299642"/>
    <lineage>
        <taxon>Eukaryota</taxon>
        <taxon>Metazoa</taxon>
        <taxon>Ecdysozoa</taxon>
        <taxon>Arthropoda</taxon>
        <taxon>Chelicerata</taxon>
        <taxon>Arachnida</taxon>
        <taxon>Araneae</taxon>
        <taxon>Araneomorphae</taxon>
        <taxon>Entelegynae</taxon>
        <taxon>Araneoidea</taxon>
        <taxon>Nephilidae</taxon>
        <taxon>Nephila</taxon>
    </lineage>
</organism>
<dbReference type="GO" id="GO:1990432">
    <property type="term" value="P:siRNA 3'-end processing"/>
    <property type="evidence" value="ECO:0007669"/>
    <property type="project" value="TreeGrafter"/>
</dbReference>
<dbReference type="GO" id="GO:0000289">
    <property type="term" value="P:nuclear-transcribed mRNA poly(A) tail shortening"/>
    <property type="evidence" value="ECO:0007669"/>
    <property type="project" value="TreeGrafter"/>
</dbReference>
<keyword evidence="2" id="KW-0472">Membrane</keyword>
<dbReference type="InterPro" id="IPR006941">
    <property type="entry name" value="RNase_CAF1"/>
</dbReference>
<reference evidence="3" key="1">
    <citation type="submission" date="2020-08" db="EMBL/GenBank/DDBJ databases">
        <title>Multicomponent nature underlies the extraordinary mechanical properties of spider dragline silk.</title>
        <authorList>
            <person name="Kono N."/>
            <person name="Nakamura H."/>
            <person name="Mori M."/>
            <person name="Yoshida Y."/>
            <person name="Ohtoshi R."/>
            <person name="Malay A.D."/>
            <person name="Moran D.A.P."/>
            <person name="Tomita M."/>
            <person name="Numata K."/>
            <person name="Arakawa K."/>
        </authorList>
    </citation>
    <scope>NUCLEOTIDE SEQUENCE</scope>
</reference>
<comment type="similarity">
    <text evidence="1">Belongs to the CAF1 family.</text>
</comment>
<accession>A0A8X6NH55</accession>
<feature type="transmembrane region" description="Helical" evidence="2">
    <location>
        <begin position="514"/>
        <end position="535"/>
    </location>
</feature>